<accession>A0A1I8AWY6</accession>
<organism evidence="1 2">
    <name type="scientific">Steinernema glaseri</name>
    <dbReference type="NCBI Taxonomy" id="37863"/>
    <lineage>
        <taxon>Eukaryota</taxon>
        <taxon>Metazoa</taxon>
        <taxon>Ecdysozoa</taxon>
        <taxon>Nematoda</taxon>
        <taxon>Chromadorea</taxon>
        <taxon>Rhabditida</taxon>
        <taxon>Tylenchina</taxon>
        <taxon>Panagrolaimomorpha</taxon>
        <taxon>Strongyloidoidea</taxon>
        <taxon>Steinernematidae</taxon>
        <taxon>Steinernema</taxon>
    </lineage>
</organism>
<dbReference type="Proteomes" id="UP000095287">
    <property type="component" value="Unplaced"/>
</dbReference>
<dbReference type="WBParaSite" id="L893_g9927.t1">
    <property type="protein sequence ID" value="L893_g9927.t1"/>
    <property type="gene ID" value="L893_g9927"/>
</dbReference>
<dbReference type="AlphaFoldDB" id="A0A1I8AWY6"/>
<sequence>MSKVIQRLVIWKNCQRVYCFTPVDKNDSNVAMITSTVVFNAFMCLSRSSGVPLIRSQDGGDSSLVSQMKMSVETRFSIRITVLALIKLEAPICGGQSHLKPLKTSVVSSFANASPKI</sequence>
<proteinExistence type="predicted"/>
<evidence type="ECO:0000313" key="1">
    <source>
        <dbReference type="Proteomes" id="UP000095287"/>
    </source>
</evidence>
<reference evidence="2" key="1">
    <citation type="submission" date="2016-11" db="UniProtKB">
        <authorList>
            <consortium name="WormBaseParasite"/>
        </authorList>
    </citation>
    <scope>IDENTIFICATION</scope>
</reference>
<evidence type="ECO:0000313" key="2">
    <source>
        <dbReference type="WBParaSite" id="L893_g9927.t1"/>
    </source>
</evidence>
<protein>
    <submittedName>
        <fullName evidence="2">Secreted protein</fullName>
    </submittedName>
</protein>
<keyword evidence="1" id="KW-1185">Reference proteome</keyword>
<name>A0A1I8AWY6_9BILA</name>